<feature type="compositionally biased region" description="Low complexity" evidence="1">
    <location>
        <begin position="28"/>
        <end position="42"/>
    </location>
</feature>
<sequence>MGRKIFIAFTTLLLPLLVALGAVYAQTSTPSPTVTPTVTTTPPNAPSGAPNTGYGCDR</sequence>
<feature type="signal peptide" evidence="2">
    <location>
        <begin position="1"/>
        <end position="25"/>
    </location>
</feature>
<reference evidence="3 4" key="1">
    <citation type="journal article" date="2015" name="Nature">
        <title>rRNA introns, odd ribosomes, and small enigmatic genomes across a large radiation of phyla.</title>
        <authorList>
            <person name="Brown C.T."/>
            <person name="Hug L.A."/>
            <person name="Thomas B.C."/>
            <person name="Sharon I."/>
            <person name="Castelle C.J."/>
            <person name="Singh A."/>
            <person name="Wilkins M.J."/>
            <person name="Williams K.H."/>
            <person name="Banfield J.F."/>
        </authorList>
    </citation>
    <scope>NUCLEOTIDE SEQUENCE [LARGE SCALE GENOMIC DNA]</scope>
</reference>
<dbReference type="EMBL" id="LBXN01000060">
    <property type="protein sequence ID" value="KKR31796.1"/>
    <property type="molecule type" value="Genomic_DNA"/>
</dbReference>
<evidence type="ECO:0000313" key="3">
    <source>
        <dbReference type="EMBL" id="KKR31796.1"/>
    </source>
</evidence>
<gene>
    <name evidence="3" type="ORF">UT63_C0060G0004</name>
</gene>
<organism evidence="3 4">
    <name type="scientific">Candidatus Gottesmanbacteria bacterium GW2011_GWC2_39_8</name>
    <dbReference type="NCBI Taxonomy" id="1618450"/>
    <lineage>
        <taxon>Bacteria</taxon>
        <taxon>Candidatus Gottesmaniibacteriota</taxon>
    </lineage>
</organism>
<proteinExistence type="predicted"/>
<comment type="caution">
    <text evidence="3">The sequence shown here is derived from an EMBL/GenBank/DDBJ whole genome shotgun (WGS) entry which is preliminary data.</text>
</comment>
<keyword evidence="2" id="KW-0732">Signal</keyword>
<evidence type="ECO:0000313" key="4">
    <source>
        <dbReference type="Proteomes" id="UP000034539"/>
    </source>
</evidence>
<dbReference type="AlphaFoldDB" id="A0A0G0Q349"/>
<evidence type="ECO:0000256" key="2">
    <source>
        <dbReference type="SAM" id="SignalP"/>
    </source>
</evidence>
<feature type="region of interest" description="Disordered" evidence="1">
    <location>
        <begin position="28"/>
        <end position="58"/>
    </location>
</feature>
<evidence type="ECO:0000256" key="1">
    <source>
        <dbReference type="SAM" id="MobiDB-lite"/>
    </source>
</evidence>
<protein>
    <submittedName>
        <fullName evidence="3">Uncharacterized protein</fullName>
    </submittedName>
</protein>
<accession>A0A0G0Q349</accession>
<feature type="chain" id="PRO_5002533956" evidence="2">
    <location>
        <begin position="26"/>
        <end position="58"/>
    </location>
</feature>
<dbReference type="PATRIC" id="fig|1618450.3.peg.1101"/>
<name>A0A0G0Q349_9BACT</name>
<dbReference type="Proteomes" id="UP000034539">
    <property type="component" value="Unassembled WGS sequence"/>
</dbReference>